<dbReference type="InterPro" id="IPR036291">
    <property type="entry name" value="NAD(P)-bd_dom_sf"/>
</dbReference>
<organism evidence="2 3">
    <name type="scientific">Pedobacter frigoris</name>
    <dbReference type="NCBI Taxonomy" id="2571272"/>
    <lineage>
        <taxon>Bacteria</taxon>
        <taxon>Pseudomonadati</taxon>
        <taxon>Bacteroidota</taxon>
        <taxon>Sphingobacteriia</taxon>
        <taxon>Sphingobacteriales</taxon>
        <taxon>Sphingobacteriaceae</taxon>
        <taxon>Pedobacter</taxon>
    </lineage>
</organism>
<keyword evidence="3" id="KW-1185">Reference proteome</keyword>
<feature type="domain" description="Gfo/Idh/MocA-like oxidoreductase N-terminal" evidence="1">
    <location>
        <begin position="10"/>
        <end position="134"/>
    </location>
</feature>
<gene>
    <name evidence="2" type="ORF">FA047_16035</name>
</gene>
<dbReference type="AlphaFoldDB" id="A0A4U1CIY8"/>
<evidence type="ECO:0000313" key="2">
    <source>
        <dbReference type="EMBL" id="TKC05265.1"/>
    </source>
</evidence>
<dbReference type="OrthoDB" id="9815825at2"/>
<protein>
    <submittedName>
        <fullName evidence="2">Gfo/Idh/MocA family oxidoreductase</fullName>
    </submittedName>
</protein>
<dbReference type="Gene3D" id="3.40.50.720">
    <property type="entry name" value="NAD(P)-binding Rossmann-like Domain"/>
    <property type="match status" value="1"/>
</dbReference>
<name>A0A4U1CIY8_9SPHI</name>
<dbReference type="EMBL" id="SWBQ01000004">
    <property type="protein sequence ID" value="TKC05265.1"/>
    <property type="molecule type" value="Genomic_DNA"/>
</dbReference>
<dbReference type="InterPro" id="IPR051450">
    <property type="entry name" value="Gfo/Idh/MocA_Oxidoreductases"/>
</dbReference>
<dbReference type="InterPro" id="IPR000683">
    <property type="entry name" value="Gfo/Idh/MocA-like_OxRdtase_N"/>
</dbReference>
<dbReference type="PANTHER" id="PTHR43377">
    <property type="entry name" value="BILIVERDIN REDUCTASE A"/>
    <property type="match status" value="1"/>
</dbReference>
<sequence length="344" mass="38256">MISNKLYNMKLIIIGAGRMGMRHAIGAARNNNITEILLLDINASALDNARIQLAQESLLHKFKLDLFDNLSALDFSADIAIIASPAKDRKEICRLLISKGAKDILVEKPLGQNLKEVEDLSSYIESTNVRAYVNLNMRLYPSFITLRDDLQNRPQLSGYKIFSINTGSIGIGANGIHYLDMLFFLFDADEAKIVAGEIEEDLLASGRGPDYGDFGGWCTIKFFANGDEVGRAHVSITAKSSVFGNWDIIAPFGHIIINEIEQERITTLRKEDSAMPIQRYGADYLPSLKSEFVSPFLGELTSVWIDSIANGESALPSISESLKVHKLMFDWLELSQHHTVFPIT</sequence>
<comment type="caution">
    <text evidence="2">The sequence shown here is derived from an EMBL/GenBank/DDBJ whole genome shotgun (WGS) entry which is preliminary data.</text>
</comment>
<proteinExistence type="predicted"/>
<dbReference type="Pfam" id="PF01408">
    <property type="entry name" value="GFO_IDH_MocA"/>
    <property type="match status" value="1"/>
</dbReference>
<dbReference type="GO" id="GO:0000166">
    <property type="term" value="F:nucleotide binding"/>
    <property type="evidence" value="ECO:0007669"/>
    <property type="project" value="InterPro"/>
</dbReference>
<evidence type="ECO:0000313" key="3">
    <source>
        <dbReference type="Proteomes" id="UP000307244"/>
    </source>
</evidence>
<reference evidence="2 3" key="1">
    <citation type="submission" date="2019-04" db="EMBL/GenBank/DDBJ databases">
        <title>Pedobacter sp. RP-3-15 sp. nov., isolated from Arctic soil.</title>
        <authorList>
            <person name="Dahal R.H."/>
            <person name="Kim D.-U."/>
        </authorList>
    </citation>
    <scope>NUCLEOTIDE SEQUENCE [LARGE SCALE GENOMIC DNA]</scope>
    <source>
        <strain evidence="2 3">RP-3-15</strain>
    </source>
</reference>
<dbReference type="Proteomes" id="UP000307244">
    <property type="component" value="Unassembled WGS sequence"/>
</dbReference>
<dbReference type="PANTHER" id="PTHR43377:SF1">
    <property type="entry name" value="BILIVERDIN REDUCTASE A"/>
    <property type="match status" value="1"/>
</dbReference>
<accession>A0A4U1CIY8</accession>
<dbReference type="SUPFAM" id="SSF51735">
    <property type="entry name" value="NAD(P)-binding Rossmann-fold domains"/>
    <property type="match status" value="1"/>
</dbReference>
<dbReference type="Gene3D" id="3.30.360.10">
    <property type="entry name" value="Dihydrodipicolinate Reductase, domain 2"/>
    <property type="match status" value="1"/>
</dbReference>
<evidence type="ECO:0000259" key="1">
    <source>
        <dbReference type="Pfam" id="PF01408"/>
    </source>
</evidence>